<keyword evidence="2" id="KW-1185">Reference proteome</keyword>
<reference evidence="2" key="1">
    <citation type="submission" date="2016-10" db="EMBL/GenBank/DDBJ databases">
        <authorList>
            <person name="Varghese N."/>
            <person name="Submissions S."/>
        </authorList>
    </citation>
    <scope>NUCLEOTIDE SEQUENCE [LARGE SCALE GENOMIC DNA]</scope>
    <source>
        <strain evidence="2">CGMCC 4.2126</strain>
    </source>
</reference>
<organism evidence="1 2">
    <name type="scientific">Streptosporangium canum</name>
    <dbReference type="NCBI Taxonomy" id="324952"/>
    <lineage>
        <taxon>Bacteria</taxon>
        <taxon>Bacillati</taxon>
        <taxon>Actinomycetota</taxon>
        <taxon>Actinomycetes</taxon>
        <taxon>Streptosporangiales</taxon>
        <taxon>Streptosporangiaceae</taxon>
        <taxon>Streptosporangium</taxon>
    </lineage>
</organism>
<evidence type="ECO:0000313" key="2">
    <source>
        <dbReference type="Proteomes" id="UP000199111"/>
    </source>
</evidence>
<dbReference type="Proteomes" id="UP000199111">
    <property type="component" value="Unassembled WGS sequence"/>
</dbReference>
<dbReference type="EMBL" id="FOQY01000069">
    <property type="protein sequence ID" value="SFL19749.1"/>
    <property type="molecule type" value="Genomic_DNA"/>
</dbReference>
<name>A0A1I4FQJ2_9ACTN</name>
<dbReference type="AlphaFoldDB" id="A0A1I4FQJ2"/>
<proteinExistence type="predicted"/>
<evidence type="ECO:0000313" key="1">
    <source>
        <dbReference type="EMBL" id="SFL19749.1"/>
    </source>
</evidence>
<accession>A0A1I4FQJ2</accession>
<sequence>MRPVQVEHPGRVEPVQGYAWGKVGWVTEQLWRSFPVVAEKRTVWVFCEFGNQSSIITMVPREGMVMIRRLPL</sequence>
<protein>
    <submittedName>
        <fullName evidence="1">Uncharacterized protein</fullName>
    </submittedName>
</protein>
<gene>
    <name evidence="1" type="ORF">SAMN05216275_1695</name>
</gene>